<feature type="domain" description="CCDC22 coiled-coil" evidence="3">
    <location>
        <begin position="225"/>
        <end position="574"/>
    </location>
</feature>
<feature type="coiled-coil region" evidence="2">
    <location>
        <begin position="308"/>
        <end position="458"/>
    </location>
</feature>
<reference evidence="5" key="1">
    <citation type="submission" date="2024-02" db="EMBL/GenBank/DDBJ databases">
        <authorList>
            <consortium name="ELIXIR-Norway"/>
            <consortium name="Elixir Norway"/>
        </authorList>
    </citation>
    <scope>NUCLEOTIDE SEQUENCE</scope>
</reference>
<dbReference type="Pfam" id="PF21674">
    <property type="entry name" value="CCDC22_N"/>
    <property type="match status" value="1"/>
</dbReference>
<proteinExistence type="inferred from homology"/>
<dbReference type="PANTHER" id="PTHR15668:SF4">
    <property type="entry name" value="COILED-COIL DOMAIN-CONTAINING PROTEIN 22"/>
    <property type="match status" value="1"/>
</dbReference>
<dbReference type="PANTHER" id="PTHR15668">
    <property type="entry name" value="JM1 PROTEIN"/>
    <property type="match status" value="1"/>
</dbReference>
<feature type="domain" description="CCDC22 N-terminal" evidence="4">
    <location>
        <begin position="1"/>
        <end position="119"/>
    </location>
</feature>
<evidence type="ECO:0000313" key="5">
    <source>
        <dbReference type="EMBL" id="CAK9265206.1"/>
    </source>
</evidence>
<keyword evidence="6" id="KW-1185">Reference proteome</keyword>
<dbReference type="Pfam" id="PF05667">
    <property type="entry name" value="CCDC22_CC"/>
    <property type="match status" value="1"/>
</dbReference>
<dbReference type="EMBL" id="OZ020112">
    <property type="protein sequence ID" value="CAK9265206.1"/>
    <property type="molecule type" value="Genomic_DNA"/>
</dbReference>
<keyword evidence="2" id="KW-0175">Coiled coil</keyword>
<comment type="similarity">
    <text evidence="1">Belongs to the CCDC22 family.</text>
</comment>
<gene>
    <name evidence="5" type="ORF">CSSPJE1EN1_LOCUS10684</name>
</gene>
<feature type="coiled-coil region" evidence="2">
    <location>
        <begin position="555"/>
        <end position="606"/>
    </location>
</feature>
<evidence type="ECO:0000256" key="2">
    <source>
        <dbReference type="SAM" id="Coils"/>
    </source>
</evidence>
<dbReference type="InterPro" id="IPR048348">
    <property type="entry name" value="CCDC22_CC"/>
</dbReference>
<dbReference type="InterPro" id="IPR008530">
    <property type="entry name" value="CCDC22"/>
</dbReference>
<accession>A0ABP0WEC1</accession>
<dbReference type="InterPro" id="IPR048349">
    <property type="entry name" value="CCDC22_N"/>
</dbReference>
<organism evidence="5 6">
    <name type="scientific">Sphagnum jensenii</name>
    <dbReference type="NCBI Taxonomy" id="128206"/>
    <lineage>
        <taxon>Eukaryota</taxon>
        <taxon>Viridiplantae</taxon>
        <taxon>Streptophyta</taxon>
        <taxon>Embryophyta</taxon>
        <taxon>Bryophyta</taxon>
        <taxon>Sphagnophytina</taxon>
        <taxon>Sphagnopsida</taxon>
        <taxon>Sphagnales</taxon>
        <taxon>Sphagnaceae</taxon>
        <taxon>Sphagnum</taxon>
    </lineage>
</organism>
<name>A0ABP0WEC1_9BRYO</name>
<dbReference type="Proteomes" id="UP001497444">
    <property type="component" value="Chromosome 17"/>
</dbReference>
<protein>
    <recommendedName>
        <fullName evidence="7">Coiled-coil domain-containing protein 22 homolog</fullName>
    </recommendedName>
</protein>
<evidence type="ECO:0000259" key="4">
    <source>
        <dbReference type="Pfam" id="PF21674"/>
    </source>
</evidence>
<evidence type="ECO:0008006" key="7">
    <source>
        <dbReference type="Google" id="ProtNLM"/>
    </source>
</evidence>
<evidence type="ECO:0000256" key="1">
    <source>
        <dbReference type="ARBA" id="ARBA00006438"/>
    </source>
</evidence>
<evidence type="ECO:0000259" key="3">
    <source>
        <dbReference type="Pfam" id="PF05667"/>
    </source>
</evidence>
<evidence type="ECO:0000313" key="6">
    <source>
        <dbReference type="Proteomes" id="UP001497444"/>
    </source>
</evidence>
<sequence length="607" mass="67691">MDDAQQIVLVALEQAGVEVPAEVKNSNGQELGSKALVSICSQAVALLLSRGVSSSSSSSAVAAVFEVPQGTAERFRFCTDLAAAIKQLGYQADLSFHQFLYPSHTDTHRLLRFLLDQLSKTSSAPTPRTRKGRAEAQAPKLDKLSATVQQALVHWHASRHTAEGYDEVANAGLPFRTSALRLSTGKNVVGNLVKKPTLVTLQAKPREWLLPSILELNAKNAVQSAGLADAQLAQLLKQVEGTEKRGETKVISHGVLLSDRGSGDADNVTSTSVLERGHLFRQDQELEEAQERLINEGQDQASEQRHINIQLQEKLLQLVEQADKMEVEASQIEQHCLALRQRIEAGTERVQKAEKEKKVLQKAVSLALEPSSSPSSVLQELRAQLSASEDHLTILQAEWETVKVPLEEKKTELEKSALVGKGELQEKLKQIKEMRHKLKQLSSTLRAREEELWSLKAEVEKAGSAPKRSSYVHRISELVRNSQKQANDITRIIQDTRNLQRENNSAHDRLRRVHALVDELVFRDAKRDAVCRQAYRLLSIIHETFADIVDRVFEMDKTSREIAELQAKLEELEKSPVDIVSVQSDLDMVVAENQIMERRLAELQAVQ</sequence>